<dbReference type="AlphaFoldDB" id="A0AB34JBH4"/>
<feature type="domain" description="Cyclic nucleotide-binding" evidence="2">
    <location>
        <begin position="1"/>
        <end position="32"/>
    </location>
</feature>
<evidence type="ECO:0000313" key="5">
    <source>
        <dbReference type="Proteomes" id="UP001515480"/>
    </source>
</evidence>
<dbReference type="CDD" id="cd00051">
    <property type="entry name" value="EFh"/>
    <property type="match status" value="1"/>
</dbReference>
<dbReference type="PROSITE" id="PS00018">
    <property type="entry name" value="EF_HAND_1"/>
    <property type="match status" value="2"/>
</dbReference>
<evidence type="ECO:0000259" key="2">
    <source>
        <dbReference type="PROSITE" id="PS50042"/>
    </source>
</evidence>
<evidence type="ECO:0000313" key="4">
    <source>
        <dbReference type="EMBL" id="KAL1515732.1"/>
    </source>
</evidence>
<organism evidence="4 5">
    <name type="scientific">Prymnesium parvum</name>
    <name type="common">Toxic golden alga</name>
    <dbReference type="NCBI Taxonomy" id="97485"/>
    <lineage>
        <taxon>Eukaryota</taxon>
        <taxon>Haptista</taxon>
        <taxon>Haptophyta</taxon>
        <taxon>Prymnesiophyceae</taxon>
        <taxon>Prymnesiales</taxon>
        <taxon>Prymnesiaceae</taxon>
        <taxon>Prymnesium</taxon>
    </lineage>
</organism>
<dbReference type="GO" id="GO:0005509">
    <property type="term" value="F:calcium ion binding"/>
    <property type="evidence" value="ECO:0007669"/>
    <property type="project" value="InterPro"/>
</dbReference>
<name>A0AB34JBH4_PRYPA</name>
<dbReference type="Gene3D" id="1.10.238.10">
    <property type="entry name" value="EF-hand"/>
    <property type="match status" value="2"/>
</dbReference>
<dbReference type="PROSITE" id="PS50222">
    <property type="entry name" value="EF_HAND_2"/>
    <property type="match status" value="2"/>
</dbReference>
<evidence type="ECO:0008006" key="6">
    <source>
        <dbReference type="Google" id="ProtNLM"/>
    </source>
</evidence>
<dbReference type="Pfam" id="PF13499">
    <property type="entry name" value="EF-hand_7"/>
    <property type="match status" value="1"/>
</dbReference>
<reference evidence="4 5" key="1">
    <citation type="journal article" date="2024" name="Science">
        <title>Giant polyketide synthase enzymes in the biosynthesis of giant marine polyether toxins.</title>
        <authorList>
            <person name="Fallon T.R."/>
            <person name="Shende V.V."/>
            <person name="Wierzbicki I.H."/>
            <person name="Pendleton A.L."/>
            <person name="Watervoot N.F."/>
            <person name="Auber R.P."/>
            <person name="Gonzalez D.J."/>
            <person name="Wisecaver J.H."/>
            <person name="Moore B.S."/>
        </authorList>
    </citation>
    <scope>NUCLEOTIDE SEQUENCE [LARGE SCALE GENOMIC DNA]</scope>
    <source>
        <strain evidence="4 5">12B1</strain>
    </source>
</reference>
<dbReference type="EMBL" id="JBGBPQ010000011">
    <property type="protein sequence ID" value="KAL1515732.1"/>
    <property type="molecule type" value="Genomic_DNA"/>
</dbReference>
<dbReference type="SMART" id="SM00054">
    <property type="entry name" value="EFh"/>
    <property type="match status" value="3"/>
</dbReference>
<dbReference type="Proteomes" id="UP001515480">
    <property type="component" value="Unassembled WGS sequence"/>
</dbReference>
<keyword evidence="1" id="KW-0106">Calcium</keyword>
<sequence length="179" mass="20830">MIEDTPRPASIRCKRSARTMSITREMLERSLGSPLKDLVPRLRESSQLRDLIDTNHDNLLSLEEFRVLMNIVEKKNKYNDEQIRERFSTFDLDGSGFIDLNEYDHFRINRVLRNNTDNNISFDEWCQLLPLYMSSYQNSSEAEMRVAFDQLDLKGAGYLSLKAVMSYFDSLRNASATAN</sequence>
<dbReference type="InterPro" id="IPR018247">
    <property type="entry name" value="EF_Hand_1_Ca_BS"/>
</dbReference>
<gene>
    <name evidence="4" type="ORF">AB1Y20_002348</name>
</gene>
<evidence type="ECO:0000256" key="1">
    <source>
        <dbReference type="ARBA" id="ARBA00022837"/>
    </source>
</evidence>
<feature type="domain" description="EF-hand" evidence="3">
    <location>
        <begin position="50"/>
        <end position="75"/>
    </location>
</feature>
<feature type="domain" description="EF-hand" evidence="3">
    <location>
        <begin position="78"/>
        <end position="113"/>
    </location>
</feature>
<keyword evidence="5" id="KW-1185">Reference proteome</keyword>
<dbReference type="SUPFAM" id="SSF47473">
    <property type="entry name" value="EF-hand"/>
    <property type="match status" value="2"/>
</dbReference>
<accession>A0AB34JBH4</accession>
<dbReference type="InterPro" id="IPR011992">
    <property type="entry name" value="EF-hand-dom_pair"/>
</dbReference>
<dbReference type="InterPro" id="IPR002048">
    <property type="entry name" value="EF_hand_dom"/>
</dbReference>
<dbReference type="PROSITE" id="PS50042">
    <property type="entry name" value="CNMP_BINDING_3"/>
    <property type="match status" value="1"/>
</dbReference>
<proteinExistence type="predicted"/>
<evidence type="ECO:0000259" key="3">
    <source>
        <dbReference type="PROSITE" id="PS50222"/>
    </source>
</evidence>
<protein>
    <recommendedName>
        <fullName evidence="6">Calmodulin</fullName>
    </recommendedName>
</protein>
<dbReference type="InterPro" id="IPR000595">
    <property type="entry name" value="cNMP-bd_dom"/>
</dbReference>
<comment type="caution">
    <text evidence="4">The sequence shown here is derived from an EMBL/GenBank/DDBJ whole genome shotgun (WGS) entry which is preliminary data.</text>
</comment>